<evidence type="ECO:0000313" key="4">
    <source>
        <dbReference type="Proteomes" id="UP001224359"/>
    </source>
</evidence>
<dbReference type="PANTHER" id="PTHR43022">
    <property type="entry name" value="PROTEIN SMF"/>
    <property type="match status" value="1"/>
</dbReference>
<dbReference type="EMBL" id="JAUSTQ010000003">
    <property type="protein sequence ID" value="MDQ0159106.1"/>
    <property type="molecule type" value="Genomic_DNA"/>
</dbReference>
<gene>
    <name evidence="3" type="ORF">J2S77_001070</name>
</gene>
<dbReference type="Proteomes" id="UP001224359">
    <property type="component" value="Unassembled WGS sequence"/>
</dbReference>
<feature type="domain" description="Smf/DprA SLOG" evidence="2">
    <location>
        <begin position="81"/>
        <end position="286"/>
    </location>
</feature>
<comment type="caution">
    <text evidence="3">The sequence shown here is derived from an EMBL/GenBank/DDBJ whole genome shotgun (WGS) entry which is preliminary data.</text>
</comment>
<keyword evidence="4" id="KW-1185">Reference proteome</keyword>
<dbReference type="PANTHER" id="PTHR43022:SF1">
    <property type="entry name" value="PROTEIN SMF"/>
    <property type="match status" value="1"/>
</dbReference>
<dbReference type="Gene3D" id="3.40.50.450">
    <property type="match status" value="1"/>
</dbReference>
<dbReference type="RefSeq" id="WP_306975324.1">
    <property type="nucleotide sequence ID" value="NZ_JAUSTQ010000003.1"/>
</dbReference>
<comment type="similarity">
    <text evidence="1">Belongs to the DprA/Smf family.</text>
</comment>
<name>A0ABT9VDV0_9BACI</name>
<dbReference type="InterPro" id="IPR057666">
    <property type="entry name" value="DrpA_SLOG"/>
</dbReference>
<sequence length="304" mass="34698">MTKKQAFLLYLILQTRLVKRQNLSRYLLDNNELDSLLIAPSKELSRVLSIPHDHSTQLQQLIHSKPFKRKLWQQFCSSPIINWFDQTYPESLRHIPDPPLILYYQGDLSLLNTPKLSVIGSRKPSQYAERKISYMLKPLITETWSIVSGMAKGVDSLSHQYAMDQKGNTIAILGFGFNYIYPASNRPLYEQIARNGLILSEYSPDTKPQKWHFPERNRLISGLSTATLIVEATERSGTMITADQALEQGKEVYVIPDSIFLQQAQGCHHLLNEGAVPVTTPEQLHSYLSSGSWMNENHPHPQIK</sequence>
<reference evidence="3 4" key="1">
    <citation type="submission" date="2023-07" db="EMBL/GenBank/DDBJ databases">
        <title>Genomic Encyclopedia of Type Strains, Phase IV (KMG-IV): sequencing the most valuable type-strain genomes for metagenomic binning, comparative biology and taxonomic classification.</title>
        <authorList>
            <person name="Goeker M."/>
        </authorList>
    </citation>
    <scope>NUCLEOTIDE SEQUENCE [LARGE SCALE GENOMIC DNA]</scope>
    <source>
        <strain evidence="3 4">DSM 16460</strain>
    </source>
</reference>
<organism evidence="3 4">
    <name type="scientific">Alkalibacillus salilacus</name>
    <dbReference type="NCBI Taxonomy" id="284582"/>
    <lineage>
        <taxon>Bacteria</taxon>
        <taxon>Bacillati</taxon>
        <taxon>Bacillota</taxon>
        <taxon>Bacilli</taxon>
        <taxon>Bacillales</taxon>
        <taxon>Bacillaceae</taxon>
        <taxon>Alkalibacillus</taxon>
    </lineage>
</organism>
<proteinExistence type="inferred from homology"/>
<evidence type="ECO:0000259" key="2">
    <source>
        <dbReference type="Pfam" id="PF02481"/>
    </source>
</evidence>
<dbReference type="SUPFAM" id="SSF102405">
    <property type="entry name" value="MCP/YpsA-like"/>
    <property type="match status" value="1"/>
</dbReference>
<accession>A0ABT9VDV0</accession>
<dbReference type="Pfam" id="PF02481">
    <property type="entry name" value="DNA_processg_A"/>
    <property type="match status" value="1"/>
</dbReference>
<dbReference type="NCBIfam" id="TIGR00732">
    <property type="entry name" value="dprA"/>
    <property type="match status" value="1"/>
</dbReference>
<protein>
    <submittedName>
        <fullName evidence="3">DNA processing protein</fullName>
    </submittedName>
</protein>
<evidence type="ECO:0000256" key="1">
    <source>
        <dbReference type="ARBA" id="ARBA00006525"/>
    </source>
</evidence>
<evidence type="ECO:0000313" key="3">
    <source>
        <dbReference type="EMBL" id="MDQ0159106.1"/>
    </source>
</evidence>
<dbReference type="InterPro" id="IPR003488">
    <property type="entry name" value="DprA"/>
</dbReference>